<organism evidence="9 10">
    <name type="scientific">Rhizoclosmatium globosum</name>
    <dbReference type="NCBI Taxonomy" id="329046"/>
    <lineage>
        <taxon>Eukaryota</taxon>
        <taxon>Fungi</taxon>
        <taxon>Fungi incertae sedis</taxon>
        <taxon>Chytridiomycota</taxon>
        <taxon>Chytridiomycota incertae sedis</taxon>
        <taxon>Chytridiomycetes</taxon>
        <taxon>Chytridiales</taxon>
        <taxon>Chytriomycetaceae</taxon>
        <taxon>Rhizoclosmatium</taxon>
    </lineage>
</organism>
<gene>
    <name evidence="9" type="ORF">BCR33DRAFT_721897</name>
</gene>
<dbReference type="PANTHER" id="PTHR13675:SF0">
    <property type="entry name" value="LYR MOTIF-CONTAINING PROTEIN 2"/>
    <property type="match status" value="1"/>
</dbReference>
<sequence length="107" mass="12195">MASRLPNLNLKQFMLRMRVISLYRDISRSLKAVSNPSERDFIKKWARSDFEKSRHETDPERIQYLLSTGKAEYHHLQSNLQLSAKATPKPGTTRARSSSSSGSSTVI</sequence>
<dbReference type="Pfam" id="PF05347">
    <property type="entry name" value="Complex1_LYR"/>
    <property type="match status" value="1"/>
</dbReference>
<feature type="domain" description="Complex 1 LYR protein" evidence="8">
    <location>
        <begin position="18"/>
        <end position="71"/>
    </location>
</feature>
<evidence type="ECO:0000259" key="8">
    <source>
        <dbReference type="Pfam" id="PF05347"/>
    </source>
</evidence>
<dbReference type="CDD" id="cd20262">
    <property type="entry name" value="Complex1_LYR_LYRM2"/>
    <property type="match status" value="1"/>
</dbReference>
<dbReference type="AlphaFoldDB" id="A0A1Y2BRB4"/>
<comment type="caution">
    <text evidence="9">The sequence shown here is derived from an EMBL/GenBank/DDBJ whole genome shotgun (WGS) entry which is preliminary data.</text>
</comment>
<dbReference type="InterPro" id="IPR045293">
    <property type="entry name" value="Complex1_LYR_LYRM2"/>
</dbReference>
<keyword evidence="3" id="KW-0809">Transit peptide</keyword>
<comment type="function">
    <text evidence="6">Involved in efficient integration of the N-module into mitochondrial respiratory chain complex I.</text>
</comment>
<evidence type="ECO:0000256" key="5">
    <source>
        <dbReference type="ARBA" id="ARBA00026235"/>
    </source>
</evidence>
<protein>
    <recommendedName>
        <fullName evidence="5">LYR motif-containing protein 2</fullName>
    </recommendedName>
</protein>
<reference evidence="9 10" key="1">
    <citation type="submission" date="2016-07" db="EMBL/GenBank/DDBJ databases">
        <title>Pervasive Adenine N6-methylation of Active Genes in Fungi.</title>
        <authorList>
            <consortium name="DOE Joint Genome Institute"/>
            <person name="Mondo S.J."/>
            <person name="Dannebaum R.O."/>
            <person name="Kuo R.C."/>
            <person name="Labutti K."/>
            <person name="Haridas S."/>
            <person name="Kuo A."/>
            <person name="Salamov A."/>
            <person name="Ahrendt S.R."/>
            <person name="Lipzen A."/>
            <person name="Sullivan W."/>
            <person name="Andreopoulos W.B."/>
            <person name="Clum A."/>
            <person name="Lindquist E."/>
            <person name="Daum C."/>
            <person name="Ramamoorthy G.K."/>
            <person name="Gryganskyi A."/>
            <person name="Culley D."/>
            <person name="Magnuson J.K."/>
            <person name="James T.Y."/>
            <person name="O'Malley M.A."/>
            <person name="Stajich J.E."/>
            <person name="Spatafora J.W."/>
            <person name="Visel A."/>
            <person name="Grigoriev I.V."/>
        </authorList>
    </citation>
    <scope>NUCLEOTIDE SEQUENCE [LARGE SCALE GENOMIC DNA]</scope>
    <source>
        <strain evidence="9 10">JEL800</strain>
    </source>
</reference>
<dbReference type="OrthoDB" id="74240at2759"/>
<evidence type="ECO:0000256" key="4">
    <source>
        <dbReference type="ARBA" id="ARBA00023128"/>
    </source>
</evidence>
<feature type="compositionally biased region" description="Low complexity" evidence="7">
    <location>
        <begin position="97"/>
        <end position="107"/>
    </location>
</feature>
<accession>A0A1Y2BRB4</accession>
<evidence type="ECO:0000256" key="2">
    <source>
        <dbReference type="ARBA" id="ARBA00009508"/>
    </source>
</evidence>
<evidence type="ECO:0000313" key="9">
    <source>
        <dbReference type="EMBL" id="ORY36685.1"/>
    </source>
</evidence>
<name>A0A1Y2BRB4_9FUNG</name>
<evidence type="ECO:0000313" key="10">
    <source>
        <dbReference type="Proteomes" id="UP000193642"/>
    </source>
</evidence>
<evidence type="ECO:0000256" key="3">
    <source>
        <dbReference type="ARBA" id="ARBA00022946"/>
    </source>
</evidence>
<dbReference type="PANTHER" id="PTHR13675">
    <property type="entry name" value="LYR MOTIF-CONTAINING PROTEIN 2"/>
    <property type="match status" value="1"/>
</dbReference>
<evidence type="ECO:0000256" key="6">
    <source>
        <dbReference type="ARBA" id="ARBA00044735"/>
    </source>
</evidence>
<comment type="similarity">
    <text evidence="2">Belongs to the complex I LYR family.</text>
</comment>
<comment type="subcellular location">
    <subcellularLocation>
        <location evidence="1">Mitochondrion</location>
    </subcellularLocation>
</comment>
<dbReference type="Proteomes" id="UP000193642">
    <property type="component" value="Unassembled WGS sequence"/>
</dbReference>
<dbReference type="GO" id="GO:0005739">
    <property type="term" value="C:mitochondrion"/>
    <property type="evidence" value="ECO:0007669"/>
    <property type="project" value="UniProtKB-SubCell"/>
</dbReference>
<feature type="region of interest" description="Disordered" evidence="7">
    <location>
        <begin position="79"/>
        <end position="107"/>
    </location>
</feature>
<evidence type="ECO:0000256" key="7">
    <source>
        <dbReference type="SAM" id="MobiDB-lite"/>
    </source>
</evidence>
<proteinExistence type="inferred from homology"/>
<keyword evidence="10" id="KW-1185">Reference proteome</keyword>
<dbReference type="InterPro" id="IPR008011">
    <property type="entry name" value="Complex1_LYR_dom"/>
</dbReference>
<keyword evidence="4" id="KW-0496">Mitochondrion</keyword>
<dbReference type="EMBL" id="MCGO01000054">
    <property type="protein sequence ID" value="ORY36685.1"/>
    <property type="molecule type" value="Genomic_DNA"/>
</dbReference>
<evidence type="ECO:0000256" key="1">
    <source>
        <dbReference type="ARBA" id="ARBA00004173"/>
    </source>
</evidence>